<protein>
    <submittedName>
        <fullName evidence="1">DNA-damage-inducible protein J</fullName>
    </submittedName>
</protein>
<dbReference type="InterPro" id="IPR013321">
    <property type="entry name" value="Arc_rbn_hlx_hlx"/>
</dbReference>
<dbReference type="Proteomes" id="UP000604765">
    <property type="component" value="Unassembled WGS sequence"/>
</dbReference>
<sequence>MATKEKKRIQVQVDKQLADSTEAVLNELGLNPTVVINALYSRITATGSLPFELKLSPREKADIAVAEASKNVPNEYISDPKKLEKWLSDEGE</sequence>
<comment type="caution">
    <text evidence="1">The sequence shown here is derived from an EMBL/GenBank/DDBJ whole genome shotgun (WGS) entry which is preliminary data.</text>
</comment>
<evidence type="ECO:0000313" key="1">
    <source>
        <dbReference type="EMBL" id="GHP14147.1"/>
    </source>
</evidence>
<keyword evidence="2" id="KW-1185">Reference proteome</keyword>
<proteinExistence type="predicted"/>
<dbReference type="NCBIfam" id="TIGR02384">
    <property type="entry name" value="RelB_DinJ"/>
    <property type="match status" value="1"/>
</dbReference>
<organism evidence="1 2">
    <name type="scientific">Lentilactobacillus fungorum</name>
    <dbReference type="NCBI Taxonomy" id="2201250"/>
    <lineage>
        <taxon>Bacteria</taxon>
        <taxon>Bacillati</taxon>
        <taxon>Bacillota</taxon>
        <taxon>Bacilli</taxon>
        <taxon>Lactobacillales</taxon>
        <taxon>Lactobacillaceae</taxon>
        <taxon>Lentilactobacillus</taxon>
    </lineage>
</organism>
<dbReference type="Pfam" id="PF04221">
    <property type="entry name" value="RelB"/>
    <property type="match status" value="1"/>
</dbReference>
<dbReference type="EMBL" id="BNJR01000014">
    <property type="protein sequence ID" value="GHP14147.1"/>
    <property type="molecule type" value="Genomic_DNA"/>
</dbReference>
<evidence type="ECO:0000313" key="2">
    <source>
        <dbReference type="Proteomes" id="UP000604765"/>
    </source>
</evidence>
<dbReference type="Gene3D" id="1.10.1220.10">
    <property type="entry name" value="Met repressor-like"/>
    <property type="match status" value="1"/>
</dbReference>
<gene>
    <name evidence="1" type="primary">orf1_2</name>
    <name evidence="1" type="ORF">YK48G_15720</name>
</gene>
<dbReference type="RefSeq" id="WP_203630170.1">
    <property type="nucleotide sequence ID" value="NZ_BNJR01000014.1"/>
</dbReference>
<name>A0ABQ3W102_9LACO</name>
<reference evidence="1 2" key="1">
    <citation type="journal article" date="2021" name="Int. J. Syst. Evol. Microbiol.">
        <title>Lentilactobacillus fungorum sp. nov., isolated from spent mushroom substrates.</title>
        <authorList>
            <person name="Tohno M."/>
            <person name="Tanizawa Y."/>
            <person name="Kojima Y."/>
            <person name="Sakamoto M."/>
            <person name="Ohkuma M."/>
            <person name="Kobayashi H."/>
        </authorList>
    </citation>
    <scope>NUCLEOTIDE SEQUENCE [LARGE SCALE GENOMIC DNA]</scope>
    <source>
        <strain evidence="1 2">YK48G</strain>
    </source>
</reference>
<dbReference type="InterPro" id="IPR007337">
    <property type="entry name" value="RelB/DinJ"/>
</dbReference>
<accession>A0ABQ3W102</accession>